<evidence type="ECO:0000256" key="16">
    <source>
        <dbReference type="SAM" id="SignalP"/>
    </source>
</evidence>
<keyword evidence="10 15" id="KW-0798">TonB box</keyword>
<dbReference type="CDD" id="cd01347">
    <property type="entry name" value="ligand_gated_channel"/>
    <property type="match status" value="1"/>
</dbReference>
<keyword evidence="9" id="KW-0406">Ion transport</keyword>
<dbReference type="Gene3D" id="2.170.130.10">
    <property type="entry name" value="TonB-dependent receptor, plug domain"/>
    <property type="match status" value="1"/>
</dbReference>
<dbReference type="PATRIC" id="fig|433924.3.peg.4186"/>
<evidence type="ECO:0000313" key="20">
    <source>
        <dbReference type="Proteomes" id="UP000072741"/>
    </source>
</evidence>
<proteinExistence type="inferred from homology"/>
<reference evidence="19 20" key="1">
    <citation type="journal article" date="2016" name="Front. Microbiol.">
        <title>Genomic Resource of Rice Seed Associated Bacteria.</title>
        <authorList>
            <person name="Midha S."/>
            <person name="Bansal K."/>
            <person name="Sharma S."/>
            <person name="Kumar N."/>
            <person name="Patil P.P."/>
            <person name="Chaudhry V."/>
            <person name="Patil P.B."/>
        </authorList>
    </citation>
    <scope>NUCLEOTIDE SEQUENCE [LARGE SCALE GENOMIC DNA]</scope>
    <source>
        <strain evidence="19 20">NS331</strain>
    </source>
</reference>
<dbReference type="InterPro" id="IPR010105">
    <property type="entry name" value="TonB_sidphr_rcpt"/>
</dbReference>
<feature type="domain" description="TonB-dependent receptor-like beta-barrel" evidence="17">
    <location>
        <begin position="260"/>
        <end position="742"/>
    </location>
</feature>
<feature type="signal peptide" evidence="16">
    <location>
        <begin position="1"/>
        <end position="34"/>
    </location>
</feature>
<protein>
    <recommendedName>
        <fullName evidence="21">Catecholate siderophore receptor</fullName>
    </recommendedName>
</protein>
<organism evidence="19 20">
    <name type="scientific">Pseudacidovorax intermedius</name>
    <dbReference type="NCBI Taxonomy" id="433924"/>
    <lineage>
        <taxon>Bacteria</taxon>
        <taxon>Pseudomonadati</taxon>
        <taxon>Pseudomonadota</taxon>
        <taxon>Betaproteobacteria</taxon>
        <taxon>Burkholderiales</taxon>
        <taxon>Comamonadaceae</taxon>
        <taxon>Pseudacidovorax</taxon>
    </lineage>
</organism>
<evidence type="ECO:0000256" key="15">
    <source>
        <dbReference type="RuleBase" id="RU003357"/>
    </source>
</evidence>
<keyword evidence="7 16" id="KW-0732">Signal</keyword>
<dbReference type="RefSeq" id="WP_058642007.1">
    <property type="nucleotide sequence ID" value="NZ_LDSL01000064.1"/>
</dbReference>
<keyword evidence="8" id="KW-0408">Iron</keyword>
<dbReference type="PANTHER" id="PTHR32552">
    <property type="entry name" value="FERRICHROME IRON RECEPTOR-RELATED"/>
    <property type="match status" value="1"/>
</dbReference>
<evidence type="ECO:0000256" key="10">
    <source>
        <dbReference type="ARBA" id="ARBA00023077"/>
    </source>
</evidence>
<feature type="domain" description="TonB-dependent receptor plug" evidence="18">
    <location>
        <begin position="75"/>
        <end position="174"/>
    </location>
</feature>
<feature type="chain" id="PRO_5007546966" description="Catecholate siderophore receptor" evidence="16">
    <location>
        <begin position="35"/>
        <end position="774"/>
    </location>
</feature>
<dbReference type="InterPro" id="IPR012910">
    <property type="entry name" value="Plug_dom"/>
</dbReference>
<accession>A0A147GW51</accession>
<keyword evidence="20" id="KW-1185">Reference proteome</keyword>
<evidence type="ECO:0000256" key="7">
    <source>
        <dbReference type="ARBA" id="ARBA00022729"/>
    </source>
</evidence>
<dbReference type="PANTHER" id="PTHR32552:SF89">
    <property type="entry name" value="CATECHOLATE SIDEROPHORE RECEPTOR FIU"/>
    <property type="match status" value="1"/>
</dbReference>
<evidence type="ECO:0000256" key="5">
    <source>
        <dbReference type="ARBA" id="ARBA00022496"/>
    </source>
</evidence>
<dbReference type="GO" id="GO:0009279">
    <property type="term" value="C:cell outer membrane"/>
    <property type="evidence" value="ECO:0007669"/>
    <property type="project" value="UniProtKB-SubCell"/>
</dbReference>
<dbReference type="InterPro" id="IPR000531">
    <property type="entry name" value="Beta-barrel_TonB"/>
</dbReference>
<keyword evidence="3 14" id="KW-0813">Transport</keyword>
<comment type="subcellular location">
    <subcellularLocation>
        <location evidence="1 14">Cell outer membrane</location>
        <topology evidence="1 14">Multi-pass membrane protein</topology>
    </subcellularLocation>
</comment>
<dbReference type="NCBIfam" id="TIGR01783">
    <property type="entry name" value="TonB-siderophor"/>
    <property type="match status" value="1"/>
</dbReference>
<evidence type="ECO:0000256" key="13">
    <source>
        <dbReference type="ARBA" id="ARBA00023237"/>
    </source>
</evidence>
<dbReference type="Pfam" id="PF07715">
    <property type="entry name" value="Plug"/>
    <property type="match status" value="1"/>
</dbReference>
<evidence type="ECO:0000256" key="12">
    <source>
        <dbReference type="ARBA" id="ARBA00023170"/>
    </source>
</evidence>
<evidence type="ECO:0000256" key="1">
    <source>
        <dbReference type="ARBA" id="ARBA00004571"/>
    </source>
</evidence>
<keyword evidence="13 14" id="KW-0998">Cell outer membrane</keyword>
<dbReference type="FunFam" id="2.170.130.10:FF:000001">
    <property type="entry name" value="Catecholate siderophore TonB-dependent receptor"/>
    <property type="match status" value="1"/>
</dbReference>
<dbReference type="Gene3D" id="2.40.170.20">
    <property type="entry name" value="TonB-dependent receptor, beta-barrel domain"/>
    <property type="match status" value="1"/>
</dbReference>
<dbReference type="InterPro" id="IPR036942">
    <property type="entry name" value="Beta-barrel_TonB_sf"/>
</dbReference>
<evidence type="ECO:0000256" key="9">
    <source>
        <dbReference type="ARBA" id="ARBA00023065"/>
    </source>
</evidence>
<dbReference type="SUPFAM" id="SSF56935">
    <property type="entry name" value="Porins"/>
    <property type="match status" value="1"/>
</dbReference>
<comment type="similarity">
    <text evidence="2 14 15">Belongs to the TonB-dependent receptor family.</text>
</comment>
<keyword evidence="5" id="KW-0410">Iron transport</keyword>
<evidence type="ECO:0000259" key="17">
    <source>
        <dbReference type="Pfam" id="PF00593"/>
    </source>
</evidence>
<keyword evidence="11 14" id="KW-0472">Membrane</keyword>
<dbReference type="OrthoDB" id="9790771at2"/>
<dbReference type="AlphaFoldDB" id="A0A147GW51"/>
<gene>
    <name evidence="19" type="ORF">NS331_10895</name>
</gene>
<dbReference type="EMBL" id="LDSL01000064">
    <property type="protein sequence ID" value="KTT21865.1"/>
    <property type="molecule type" value="Genomic_DNA"/>
</dbReference>
<dbReference type="GO" id="GO:0038023">
    <property type="term" value="F:signaling receptor activity"/>
    <property type="evidence" value="ECO:0007669"/>
    <property type="project" value="InterPro"/>
</dbReference>
<evidence type="ECO:0000313" key="19">
    <source>
        <dbReference type="EMBL" id="KTT21865.1"/>
    </source>
</evidence>
<evidence type="ECO:0000256" key="3">
    <source>
        <dbReference type="ARBA" id="ARBA00022448"/>
    </source>
</evidence>
<dbReference type="InterPro" id="IPR039426">
    <property type="entry name" value="TonB-dep_rcpt-like"/>
</dbReference>
<evidence type="ECO:0000256" key="6">
    <source>
        <dbReference type="ARBA" id="ARBA00022692"/>
    </source>
</evidence>
<evidence type="ECO:0000256" key="11">
    <source>
        <dbReference type="ARBA" id="ARBA00023136"/>
    </source>
</evidence>
<name>A0A147GW51_9BURK</name>
<evidence type="ECO:0000259" key="18">
    <source>
        <dbReference type="Pfam" id="PF07715"/>
    </source>
</evidence>
<dbReference type="PROSITE" id="PS52016">
    <property type="entry name" value="TONB_DEPENDENT_REC_3"/>
    <property type="match status" value="1"/>
</dbReference>
<dbReference type="Proteomes" id="UP000072741">
    <property type="component" value="Unassembled WGS sequence"/>
</dbReference>
<dbReference type="Pfam" id="PF00593">
    <property type="entry name" value="TonB_dep_Rec_b-barrel"/>
    <property type="match status" value="1"/>
</dbReference>
<dbReference type="GO" id="GO:0015344">
    <property type="term" value="F:siderophore uptake transmembrane transporter activity"/>
    <property type="evidence" value="ECO:0007669"/>
    <property type="project" value="TreeGrafter"/>
</dbReference>
<evidence type="ECO:0000256" key="4">
    <source>
        <dbReference type="ARBA" id="ARBA00022452"/>
    </source>
</evidence>
<dbReference type="NCBIfam" id="NF007349">
    <property type="entry name" value="PRK09840.1"/>
    <property type="match status" value="1"/>
</dbReference>
<dbReference type="GO" id="GO:0015891">
    <property type="term" value="P:siderophore transport"/>
    <property type="evidence" value="ECO:0007669"/>
    <property type="project" value="InterPro"/>
</dbReference>
<keyword evidence="6 14" id="KW-0812">Transmembrane</keyword>
<comment type="caution">
    <text evidence="19">The sequence shown here is derived from an EMBL/GenBank/DDBJ whole genome shotgun (WGS) entry which is preliminary data.</text>
</comment>
<keyword evidence="12" id="KW-0675">Receptor</keyword>
<sequence length="774" mass="82759">MAYIKSRKHAAPRAASAWTGAAAALVAIAAPAGAQNAPAPSNTAAAATLREVRVEGATESFKADTVSSPKFTQPLVDTPQTITVIKKEVLQEQGATTLTEALRNTPGITFQMGENGNTSTGDAVFLRGFDTSGSIFVDGARDVGTVTRDMFNVEQVEVVKGPASADIGRTAPTGYINLVSKVPQASNFFAGSVSLGSADAKRATADLNRVLNAEGTTALRLNVMTQDSGVPGRDYVKNKGWAFAPSIAFGLNTPTRVILQYQHVEQRNRPDGGIPTVGLQGYYLAQLAARGGNGPQPDTRNYYGWLSDHDNVDGDMLTARVEHDFDGGVKLRNLTRWGRTDQDLVLTAPFSNGLLTPSVANPLTWSTRLLPQGKGQRNEILANQTNVTADVQTGSVKHSISAGLELTREEQDNTTRAATINAGNGVRTVSGTPPTVSYLAYTSLYAPNPYRAFVPVLPTGASTAGSTRTAALYAFDTLKFNEQWQLTGGLRWEHYRTRFNSLAAPVNGVQTALGQEASDNLLTGKLGLVYKPADNGSVYAAYATGAQPPGGNFSFPTSLTTANVNNLNLDPQKSKTFEVGTKWDVMDKRLALSAAAFRTINQNEQVQVDAFGNFEQYGKTRVQGLELSAVGQITPAWQVIGGLARIDTEILQGPLTGTSTNGAQIRYSPKLSATLWTSYRLPLGLTVGGGVRYVSTQQRATSAAAITATSFFPEVPAYTVWDAMIGYEVNRNVSIQLNLFNLTDKFYLARVNNAGNRLVMGTPRSATLSANFRF</sequence>
<keyword evidence="4 14" id="KW-1134">Transmembrane beta strand</keyword>
<evidence type="ECO:0000256" key="14">
    <source>
        <dbReference type="PROSITE-ProRule" id="PRU01360"/>
    </source>
</evidence>
<dbReference type="InterPro" id="IPR037066">
    <property type="entry name" value="Plug_dom_sf"/>
</dbReference>
<evidence type="ECO:0000256" key="8">
    <source>
        <dbReference type="ARBA" id="ARBA00023004"/>
    </source>
</evidence>
<evidence type="ECO:0000256" key="2">
    <source>
        <dbReference type="ARBA" id="ARBA00009810"/>
    </source>
</evidence>
<evidence type="ECO:0008006" key="21">
    <source>
        <dbReference type="Google" id="ProtNLM"/>
    </source>
</evidence>